<dbReference type="EMBL" id="MEYS01000001">
    <property type="protein sequence ID" value="OGD34641.1"/>
    <property type="molecule type" value="Genomic_DNA"/>
</dbReference>
<dbReference type="InterPro" id="IPR001296">
    <property type="entry name" value="Glyco_trans_1"/>
</dbReference>
<dbReference type="InterPro" id="IPR028098">
    <property type="entry name" value="Glyco_trans_4-like_N"/>
</dbReference>
<evidence type="ECO:0000259" key="1">
    <source>
        <dbReference type="Pfam" id="PF00534"/>
    </source>
</evidence>
<evidence type="ECO:0000259" key="2">
    <source>
        <dbReference type="Pfam" id="PF13439"/>
    </source>
</evidence>
<dbReference type="Gene3D" id="3.40.50.2000">
    <property type="entry name" value="Glycogen Phosphorylase B"/>
    <property type="match status" value="2"/>
</dbReference>
<dbReference type="Pfam" id="PF13439">
    <property type="entry name" value="Glyco_transf_4"/>
    <property type="match status" value="1"/>
</dbReference>
<feature type="domain" description="Glycosyltransferase subfamily 4-like N-terminal" evidence="2">
    <location>
        <begin position="33"/>
        <end position="174"/>
    </location>
</feature>
<dbReference type="InterPro" id="IPR050194">
    <property type="entry name" value="Glycosyltransferase_grp1"/>
</dbReference>
<name>A0A1F5BVK6_9BACT</name>
<dbReference type="AlphaFoldDB" id="A0A1F5BVK6"/>
<dbReference type="SUPFAM" id="SSF53756">
    <property type="entry name" value="UDP-Glycosyltransferase/glycogen phosphorylase"/>
    <property type="match status" value="1"/>
</dbReference>
<dbReference type="Proteomes" id="UP000176650">
    <property type="component" value="Unassembled WGS sequence"/>
</dbReference>
<dbReference type="GO" id="GO:0016757">
    <property type="term" value="F:glycosyltransferase activity"/>
    <property type="evidence" value="ECO:0007669"/>
    <property type="project" value="InterPro"/>
</dbReference>
<organism evidence="3 4">
    <name type="scientific">Candidatus Azambacteria bacterium RIFCSPLOWO2_01_FULL_46_25</name>
    <dbReference type="NCBI Taxonomy" id="1797298"/>
    <lineage>
        <taxon>Bacteria</taxon>
        <taxon>Candidatus Azamiibacteriota</taxon>
    </lineage>
</organism>
<evidence type="ECO:0000313" key="4">
    <source>
        <dbReference type="Proteomes" id="UP000176650"/>
    </source>
</evidence>
<protein>
    <recommendedName>
        <fullName evidence="5">Glycosyl transferase family 1 domain-containing protein</fullName>
    </recommendedName>
</protein>
<dbReference type="STRING" id="1797298.A2988_04025"/>
<dbReference type="Pfam" id="PF00534">
    <property type="entry name" value="Glycos_transf_1"/>
    <property type="match status" value="1"/>
</dbReference>
<sequence>MKVLMISTDRSILITGSEAHARMLEYGALVEELHIIIFSRGQDAQEHAGNVFLYPTNSKNKLKYIFDAVRIAKTISHFDIVTTQDSFETGLAGWLIAQRNNTALQLQIHADFLSPYFARESLLNRIRVLIAKFLLPRASGIRVVSERIKNSLKAKSYKLQAEPTVLPIFVDTEQLKNAPVTLDLHKKHSQFDFIIFMASRLTKEKNIPLAIEAFAEAVRKHPRMGLVIVGDGPERKNLEREIAVRILQSNVVLKRWEGLMASCYKTADVFLLTSNYEGYGRTVVEAQACGLPVVMTDVGVAGDFIVNKENGLVVPVGDAHALADAIVRVKEKKAALKARVFHQEKSEYLRAYRRAWEACGSRD</sequence>
<dbReference type="CDD" id="cd03801">
    <property type="entry name" value="GT4_PimA-like"/>
    <property type="match status" value="1"/>
</dbReference>
<proteinExistence type="predicted"/>
<gene>
    <name evidence="3" type="ORF">A2988_04025</name>
</gene>
<comment type="caution">
    <text evidence="3">The sequence shown here is derived from an EMBL/GenBank/DDBJ whole genome shotgun (WGS) entry which is preliminary data.</text>
</comment>
<feature type="domain" description="Glycosyl transferase family 1" evidence="1">
    <location>
        <begin position="192"/>
        <end position="333"/>
    </location>
</feature>
<dbReference type="PANTHER" id="PTHR45947">
    <property type="entry name" value="SULFOQUINOVOSYL TRANSFERASE SQD2"/>
    <property type="match status" value="1"/>
</dbReference>
<dbReference type="PANTHER" id="PTHR45947:SF3">
    <property type="entry name" value="SULFOQUINOVOSYL TRANSFERASE SQD2"/>
    <property type="match status" value="1"/>
</dbReference>
<evidence type="ECO:0008006" key="5">
    <source>
        <dbReference type="Google" id="ProtNLM"/>
    </source>
</evidence>
<reference evidence="3 4" key="1">
    <citation type="journal article" date="2016" name="Nat. Commun.">
        <title>Thousands of microbial genomes shed light on interconnected biogeochemical processes in an aquifer system.</title>
        <authorList>
            <person name="Anantharaman K."/>
            <person name="Brown C.T."/>
            <person name="Hug L.A."/>
            <person name="Sharon I."/>
            <person name="Castelle C.J."/>
            <person name="Probst A.J."/>
            <person name="Thomas B.C."/>
            <person name="Singh A."/>
            <person name="Wilkins M.J."/>
            <person name="Karaoz U."/>
            <person name="Brodie E.L."/>
            <person name="Williams K.H."/>
            <person name="Hubbard S.S."/>
            <person name="Banfield J.F."/>
        </authorList>
    </citation>
    <scope>NUCLEOTIDE SEQUENCE [LARGE SCALE GENOMIC DNA]</scope>
</reference>
<accession>A0A1F5BVK6</accession>
<evidence type="ECO:0000313" key="3">
    <source>
        <dbReference type="EMBL" id="OGD34641.1"/>
    </source>
</evidence>